<proteinExistence type="predicted"/>
<dbReference type="Proteomes" id="UP000590749">
    <property type="component" value="Unassembled WGS sequence"/>
</dbReference>
<comment type="caution">
    <text evidence="2">The sequence shown here is derived from an EMBL/GenBank/DDBJ whole genome shotgun (WGS) entry which is preliminary data.</text>
</comment>
<protein>
    <submittedName>
        <fullName evidence="2">Uncharacterized protein</fullName>
    </submittedName>
</protein>
<gene>
    <name evidence="2" type="ORF">FHR83_000185</name>
</gene>
<organism evidence="2 3">
    <name type="scientific">Actinoplanes campanulatus</name>
    <dbReference type="NCBI Taxonomy" id="113559"/>
    <lineage>
        <taxon>Bacteria</taxon>
        <taxon>Bacillati</taxon>
        <taxon>Actinomycetota</taxon>
        <taxon>Actinomycetes</taxon>
        <taxon>Micromonosporales</taxon>
        <taxon>Micromonosporaceae</taxon>
        <taxon>Actinoplanes</taxon>
    </lineage>
</organism>
<reference evidence="2 3" key="1">
    <citation type="submission" date="2020-08" db="EMBL/GenBank/DDBJ databases">
        <title>Genomic Encyclopedia of Type Strains, Phase III (KMG-III): the genomes of soil and plant-associated and newly described type strains.</title>
        <authorList>
            <person name="Whitman W."/>
        </authorList>
    </citation>
    <scope>NUCLEOTIDE SEQUENCE [LARGE SCALE GENOMIC DNA]</scope>
    <source>
        <strain evidence="2 3">CECT 3287</strain>
    </source>
</reference>
<evidence type="ECO:0000313" key="3">
    <source>
        <dbReference type="Proteomes" id="UP000590749"/>
    </source>
</evidence>
<feature type="region of interest" description="Disordered" evidence="1">
    <location>
        <begin position="1"/>
        <end position="21"/>
    </location>
</feature>
<dbReference type="AlphaFoldDB" id="A0A7W5AA77"/>
<name>A0A7W5AA77_9ACTN</name>
<sequence length="83" mass="8816">MGPLASISRLAGSASSPPVGSQVQLRVDYVVNIVTQTHRGQSEDAVRKAIEDQLRSFGVVPNNRQVAQYACAISSLPPIPLDS</sequence>
<dbReference type="RefSeq" id="WP_229794375.1">
    <property type="nucleotide sequence ID" value="NZ_BMPW01000001.1"/>
</dbReference>
<evidence type="ECO:0000313" key="2">
    <source>
        <dbReference type="EMBL" id="MBB3092551.1"/>
    </source>
</evidence>
<dbReference type="EMBL" id="JACHXF010000001">
    <property type="protein sequence ID" value="MBB3092551.1"/>
    <property type="molecule type" value="Genomic_DNA"/>
</dbReference>
<evidence type="ECO:0000256" key="1">
    <source>
        <dbReference type="SAM" id="MobiDB-lite"/>
    </source>
</evidence>
<accession>A0A7W5AA77</accession>
<keyword evidence="3" id="KW-1185">Reference proteome</keyword>